<accession>I3ZJI1</accession>
<dbReference type="AlphaFoldDB" id="I3ZJI1"/>
<evidence type="ECO:0000313" key="2">
    <source>
        <dbReference type="EMBL" id="AFL89399.1"/>
    </source>
</evidence>
<feature type="chain" id="PRO_5003684178" evidence="1">
    <location>
        <begin position="19"/>
        <end position="166"/>
    </location>
</feature>
<keyword evidence="3" id="KW-1185">Reference proteome</keyword>
<feature type="signal peptide" evidence="1">
    <location>
        <begin position="1"/>
        <end position="18"/>
    </location>
</feature>
<evidence type="ECO:0000313" key="3">
    <source>
        <dbReference type="Proteomes" id="UP000006056"/>
    </source>
</evidence>
<dbReference type="HOGENOM" id="CLU_1601886_0_0_0"/>
<protein>
    <submittedName>
        <fullName evidence="2">Uncharacterized protein</fullName>
    </submittedName>
</protein>
<gene>
    <name evidence="2" type="ordered locus">Terro_3177</name>
</gene>
<organism evidence="2 3">
    <name type="scientific">Terriglobus roseus (strain DSM 18391 / NRRL B-41598 / KBS 63)</name>
    <dbReference type="NCBI Taxonomy" id="926566"/>
    <lineage>
        <taxon>Bacteria</taxon>
        <taxon>Pseudomonadati</taxon>
        <taxon>Acidobacteriota</taxon>
        <taxon>Terriglobia</taxon>
        <taxon>Terriglobales</taxon>
        <taxon>Acidobacteriaceae</taxon>
        <taxon>Terriglobus</taxon>
    </lineage>
</organism>
<dbReference type="KEGG" id="trs:Terro_3177"/>
<keyword evidence="1" id="KW-0732">Signal</keyword>
<proteinExistence type="predicted"/>
<dbReference type="EMBL" id="CP003379">
    <property type="protein sequence ID" value="AFL89399.1"/>
    <property type="molecule type" value="Genomic_DNA"/>
</dbReference>
<name>I3ZJI1_TERRK</name>
<dbReference type="Proteomes" id="UP000006056">
    <property type="component" value="Chromosome"/>
</dbReference>
<sequence length="166" mass="18172">MRSLLTFAAVILAPALMAQRNDQAILRLGQSTSCPVGVEASPRTLPALRSVDRDTNARLHDRLAYKIALLTSDGKLVRSAQVKLIGIDEASMLRASDGDRGDLISERFTLPGAEAMVYTRHLTGVRWIQLEKVTYLDGEVWSQTPGSVCRVAPNALMPVDSASRRR</sequence>
<evidence type="ECO:0000256" key="1">
    <source>
        <dbReference type="SAM" id="SignalP"/>
    </source>
</evidence>
<reference evidence="2 3" key="1">
    <citation type="submission" date="2012-06" db="EMBL/GenBank/DDBJ databases">
        <title>Complete genome of Terriglobus roseus DSM 18391.</title>
        <authorList>
            <consortium name="US DOE Joint Genome Institute (JGI-PGF)"/>
            <person name="Lucas S."/>
            <person name="Copeland A."/>
            <person name="Lapidus A."/>
            <person name="Glavina del Rio T."/>
            <person name="Dalin E."/>
            <person name="Tice H."/>
            <person name="Bruce D."/>
            <person name="Goodwin L."/>
            <person name="Pitluck S."/>
            <person name="Peters L."/>
            <person name="Mikhailova N."/>
            <person name="Munk A.C.C."/>
            <person name="Kyrpides N."/>
            <person name="Mavromatis K."/>
            <person name="Ivanova N."/>
            <person name="Brettin T."/>
            <person name="Detter J.C."/>
            <person name="Han C."/>
            <person name="Larimer F."/>
            <person name="Land M."/>
            <person name="Hauser L."/>
            <person name="Markowitz V."/>
            <person name="Cheng J.-F."/>
            <person name="Hugenholtz P."/>
            <person name="Woyke T."/>
            <person name="Wu D."/>
            <person name="Brambilla E."/>
            <person name="Klenk H.-P."/>
            <person name="Eisen J.A."/>
        </authorList>
    </citation>
    <scope>NUCLEOTIDE SEQUENCE [LARGE SCALE GENOMIC DNA]</scope>
    <source>
        <strain evidence="3">DSM 18391 / NRRL B-41598 / KBS 63</strain>
    </source>
</reference>